<dbReference type="GeneID" id="18983177"/>
<dbReference type="RefSeq" id="YP_009022061.1">
    <property type="nucleotide sequence ID" value="NC_023891.1"/>
</dbReference>
<organism evidence="2 3">
    <name type="scientific">Human papillomavirus 178</name>
    <dbReference type="NCBI Taxonomy" id="1478160"/>
    <lineage>
        <taxon>Viruses</taxon>
        <taxon>Monodnaviria</taxon>
        <taxon>Shotokuvirae</taxon>
        <taxon>Cossaviricota</taxon>
        <taxon>Papovaviricetes</taxon>
        <taxon>Zurhausenvirales</taxon>
        <taxon>Papillomaviridae</taxon>
        <taxon>Firstpapillomavirinae</taxon>
        <taxon>Gammapapillomavirus</taxon>
        <taxon>Gammapapillomavirus 24</taxon>
    </lineage>
</organism>
<evidence type="ECO:0000313" key="2">
    <source>
        <dbReference type="EMBL" id="AHN16189.1"/>
    </source>
</evidence>
<dbReference type="KEGG" id="vg:18983177"/>
<protein>
    <submittedName>
        <fullName evidence="2">E4 protein</fullName>
    </submittedName>
</protein>
<feature type="compositionally biased region" description="Acidic residues" evidence="1">
    <location>
        <begin position="116"/>
        <end position="130"/>
    </location>
</feature>
<sequence length="166" mass="19265">MACIMLKLVVTKYTLHYLMQMIKGLEAPEYGVCILKIKLFPPLAALQVPSPLTPGRTTPPFPVPPKTPYPNRKAQDDSKNRRSALVPVPGRKHLQFDDDEKENLPPKDNLPPQQREEEEELEEEEEEELNELSRLLTKWGRDIDRFQQRICQDLHDFRKKLGIPQS</sequence>
<dbReference type="EMBL" id="KJ130020">
    <property type="protein sequence ID" value="AHN16189.1"/>
    <property type="molecule type" value="Genomic_DNA"/>
</dbReference>
<feature type="region of interest" description="Disordered" evidence="1">
    <location>
        <begin position="51"/>
        <end position="131"/>
    </location>
</feature>
<proteinExistence type="predicted"/>
<feature type="compositionally biased region" description="Pro residues" evidence="1">
    <location>
        <begin position="57"/>
        <end position="68"/>
    </location>
</feature>
<evidence type="ECO:0000313" key="3">
    <source>
        <dbReference type="Proteomes" id="UP000105550"/>
    </source>
</evidence>
<evidence type="ECO:0000256" key="1">
    <source>
        <dbReference type="SAM" id="MobiDB-lite"/>
    </source>
</evidence>
<dbReference type="OrthoDB" id="29054at10239"/>
<dbReference type="Proteomes" id="UP000105550">
    <property type="component" value="Segment"/>
</dbReference>
<name>X2G698_9PAPI</name>
<reference evidence="2 3" key="1">
    <citation type="journal article" date="2014" name="Genome Announc.">
        <title>Complete genome sequences of three novel human papillomavirus types, 175, 178, and 180.</title>
        <authorList>
            <person name="Johansson H."/>
            <person name="Forslund O."/>
        </authorList>
    </citation>
    <scope>NUCLEOTIDE SEQUENCE [LARGE SCALE GENOMIC DNA]</scope>
</reference>
<keyword evidence="3" id="KW-1185">Reference proteome</keyword>
<gene>
    <name evidence="2" type="primary">E4</name>
</gene>
<accession>X2G698</accession>